<dbReference type="EMBL" id="AGXN01000012">
    <property type="protein sequence ID" value="EIY96759.1"/>
    <property type="molecule type" value="Genomic_DNA"/>
</dbReference>
<reference evidence="1 2" key="1">
    <citation type="submission" date="2012-02" db="EMBL/GenBank/DDBJ databases">
        <title>The Genome Sequence of Bacteroides fragilis CL07T12C05.</title>
        <authorList>
            <consortium name="The Broad Institute Genome Sequencing Platform"/>
            <person name="Earl A."/>
            <person name="Ward D."/>
            <person name="Feldgarden M."/>
            <person name="Gevers D."/>
            <person name="Zitomersky N.L."/>
            <person name="Coyne M.J."/>
            <person name="Comstock L.E."/>
            <person name="Young S.K."/>
            <person name="Zeng Q."/>
            <person name="Gargeya S."/>
            <person name="Fitzgerald M."/>
            <person name="Haas B."/>
            <person name="Abouelleil A."/>
            <person name="Alvarado L."/>
            <person name="Arachchi H.M."/>
            <person name="Berlin A."/>
            <person name="Chapman S.B."/>
            <person name="Gearin G."/>
            <person name="Goldberg J."/>
            <person name="Griggs A."/>
            <person name="Gujja S."/>
            <person name="Hansen M."/>
            <person name="Heiman D."/>
            <person name="Howarth C."/>
            <person name="Larimer J."/>
            <person name="Lui A."/>
            <person name="MacDonald P.J.P."/>
            <person name="McCowen C."/>
            <person name="Montmayeur A."/>
            <person name="Murphy C."/>
            <person name="Neiman D."/>
            <person name="Pearson M."/>
            <person name="Priest M."/>
            <person name="Roberts A."/>
            <person name="Saif S."/>
            <person name="Shea T."/>
            <person name="Sisk P."/>
            <person name="Stolte C."/>
            <person name="Sykes S."/>
            <person name="Wortman J."/>
            <person name="Nusbaum C."/>
            <person name="Birren B."/>
        </authorList>
    </citation>
    <scope>NUCLEOTIDE SEQUENCE [LARGE SCALE GENOMIC DNA]</scope>
    <source>
        <strain evidence="1 2">CL07T12C05</strain>
    </source>
</reference>
<evidence type="ECO:0000313" key="2">
    <source>
        <dbReference type="Proteomes" id="UP000003879"/>
    </source>
</evidence>
<sequence length="29" mass="3297">MNEIIIINGYEYTKDEFDTIAAFVGSDIN</sequence>
<organism evidence="1 2">
    <name type="scientific">Bacteroides fragilis CL07T12C05</name>
    <dbReference type="NCBI Taxonomy" id="997883"/>
    <lineage>
        <taxon>Bacteria</taxon>
        <taxon>Pseudomonadati</taxon>
        <taxon>Bacteroidota</taxon>
        <taxon>Bacteroidia</taxon>
        <taxon>Bacteroidales</taxon>
        <taxon>Bacteroidaceae</taxon>
        <taxon>Bacteroides</taxon>
    </lineage>
</organism>
<dbReference type="Proteomes" id="UP000003879">
    <property type="component" value="Unassembled WGS sequence"/>
</dbReference>
<dbReference type="AlphaFoldDB" id="A0A0E2AQZ5"/>
<accession>A0A0E2AQZ5</accession>
<dbReference type="HOGENOM" id="CLU_3408646_0_0_10"/>
<evidence type="ECO:0000313" key="1">
    <source>
        <dbReference type="EMBL" id="EIY96759.1"/>
    </source>
</evidence>
<gene>
    <name evidence="1" type="ORF">HMPREF1056_02647</name>
</gene>
<proteinExistence type="predicted"/>
<name>A0A0E2AQZ5_BACFG</name>
<comment type="caution">
    <text evidence="1">The sequence shown here is derived from an EMBL/GenBank/DDBJ whole genome shotgun (WGS) entry which is preliminary data.</text>
</comment>
<protein>
    <submittedName>
        <fullName evidence="1">Uncharacterized protein</fullName>
    </submittedName>
</protein>